<dbReference type="CDD" id="cd19481">
    <property type="entry name" value="RecA-like_protease"/>
    <property type="match status" value="1"/>
</dbReference>
<dbReference type="Pfam" id="PF00004">
    <property type="entry name" value="AAA"/>
    <property type="match status" value="1"/>
</dbReference>
<dbReference type="SUPFAM" id="SSF52540">
    <property type="entry name" value="P-loop containing nucleoside triphosphate hydrolases"/>
    <property type="match status" value="1"/>
</dbReference>
<dbReference type="PANTHER" id="PTHR46411">
    <property type="entry name" value="FAMILY ATPASE, PUTATIVE-RELATED"/>
    <property type="match status" value="1"/>
</dbReference>
<proteinExistence type="predicted"/>
<dbReference type="Gene3D" id="3.40.50.300">
    <property type="entry name" value="P-loop containing nucleotide triphosphate hydrolases"/>
    <property type="match status" value="1"/>
</dbReference>
<gene>
    <name evidence="2" type="ORF">CLO192961_LOCUS244103</name>
</gene>
<dbReference type="InterPro" id="IPR003959">
    <property type="entry name" value="ATPase_AAA_core"/>
</dbReference>
<dbReference type="InterPro" id="IPR054289">
    <property type="entry name" value="DUF7025"/>
</dbReference>
<evidence type="ECO:0000313" key="3">
    <source>
        <dbReference type="Proteomes" id="UP000766486"/>
    </source>
</evidence>
<protein>
    <recommendedName>
        <fullName evidence="1">AAA+ ATPase domain-containing protein</fullName>
    </recommendedName>
</protein>
<dbReference type="Pfam" id="PF22942">
    <property type="entry name" value="DUF7025"/>
    <property type="match status" value="1"/>
</dbReference>
<dbReference type="InterPro" id="IPR003593">
    <property type="entry name" value="AAA+_ATPase"/>
</dbReference>
<reference evidence="2 3" key="1">
    <citation type="submission" date="2019-06" db="EMBL/GenBank/DDBJ databases">
        <authorList>
            <person name="Broberg M."/>
        </authorList>
    </citation>
    <scope>NUCLEOTIDE SEQUENCE [LARGE SCALE GENOMIC DNA]</scope>
</reference>
<organism evidence="2 3">
    <name type="scientific">Bionectria ochroleuca</name>
    <name type="common">Gliocladium roseum</name>
    <dbReference type="NCBI Taxonomy" id="29856"/>
    <lineage>
        <taxon>Eukaryota</taxon>
        <taxon>Fungi</taxon>
        <taxon>Dikarya</taxon>
        <taxon>Ascomycota</taxon>
        <taxon>Pezizomycotina</taxon>
        <taxon>Sordariomycetes</taxon>
        <taxon>Hypocreomycetidae</taxon>
        <taxon>Hypocreales</taxon>
        <taxon>Bionectriaceae</taxon>
        <taxon>Clonostachys</taxon>
    </lineage>
</organism>
<dbReference type="PANTHER" id="PTHR46411:SF2">
    <property type="entry name" value="AAA+ ATPASE DOMAIN-CONTAINING PROTEIN"/>
    <property type="match status" value="1"/>
</dbReference>
<sequence>MYKDTQALSLGTGNETVPPELLFLSMEGLESRLTELKASIEKDKRIQHAIFEIEACKEFVEVEFSGLIKKRNVLLAENKITFETLWSILPPKTLLFSKDEFDQPRVFRLESHEIERKSDGSYVMVLDALYTESDGKQIGVASAELAIPQFEGAVYIASLPAYPVIFHPDRSCLKKILVRRGKKQLKFHARGHQLREHQGFALMENESSGKFMKFRTHGRIIVDAATLEELKPSNRMIPTLEPAFPKPSARYHFPDPFTNTLEPICQSTDGEEGDAPPEGNAFYLAENMPDIAIIMLSGRLYGYSLGDSEWATFAVSRVSKVIWDRNIIKSLEMVPEAKTLLYNLIKAHSRSDSGFDDIVKDKGKGLVGLLIGPPGVGKTLTAEAVAETAQLPLFVLSCGGLGSNSVEINKNLRHFLELASRWKAVLLLDEADVYLARRNDNDLERNAIISVFLREIEYYTGILILTTNRAKKIDSAFQSRIHFCHRYRHHNPDSRKRIWESFVSRSQLNDKISVQINDEGLDELAKLNFNGREVKSCCSRCTVRSSRDLANSLSEI</sequence>
<feature type="domain" description="AAA+ ATPase" evidence="1">
    <location>
        <begin position="364"/>
        <end position="493"/>
    </location>
</feature>
<evidence type="ECO:0000259" key="1">
    <source>
        <dbReference type="SMART" id="SM00382"/>
    </source>
</evidence>
<name>A0ABY6UDJ8_BIOOC</name>
<comment type="caution">
    <text evidence="2">The sequence shown here is derived from an EMBL/GenBank/DDBJ whole genome shotgun (WGS) entry which is preliminary data.</text>
</comment>
<evidence type="ECO:0000313" key="2">
    <source>
        <dbReference type="EMBL" id="VUC28699.1"/>
    </source>
</evidence>
<keyword evidence="3" id="KW-1185">Reference proteome</keyword>
<dbReference type="EMBL" id="CABFNS010000791">
    <property type="protein sequence ID" value="VUC28699.1"/>
    <property type="molecule type" value="Genomic_DNA"/>
</dbReference>
<dbReference type="SMART" id="SM00382">
    <property type="entry name" value="AAA"/>
    <property type="match status" value="1"/>
</dbReference>
<dbReference type="InterPro" id="IPR027417">
    <property type="entry name" value="P-loop_NTPase"/>
</dbReference>
<dbReference type="Proteomes" id="UP000766486">
    <property type="component" value="Unassembled WGS sequence"/>
</dbReference>
<accession>A0ABY6UDJ8</accession>